<dbReference type="RefSeq" id="WP_265675852.1">
    <property type="nucleotide sequence ID" value="NZ_JAKRRY010000020.1"/>
</dbReference>
<sequence>MSFSLHPQLALDTTYLGDFPLCVALLHKDDSVPWVILVPKQANLRELHHLPMEQQHQFLAESQCVNLALESLFTPDKLNLGALGNMVPQLHIHHIARFSNDIAWPGPLWGNTKGEYRTDTKQSELANTLRMELAKSAEFHY</sequence>
<name>A0A9X3HX42_9VIBR</name>
<accession>A0A9X3HX42</accession>
<protein>
    <submittedName>
        <fullName evidence="3">HIT domain-containing protein</fullName>
    </submittedName>
</protein>
<proteinExistence type="predicted"/>
<keyword evidence="4" id="KW-1185">Reference proteome</keyword>
<dbReference type="PIRSF" id="PIRSF000714">
    <property type="entry name" value="HIT"/>
    <property type="match status" value="1"/>
</dbReference>
<reference evidence="3" key="1">
    <citation type="submission" date="2022-02" db="EMBL/GenBank/DDBJ databases">
        <title>Vibrio sp. nov, a new bacterium isolated from seawater.</title>
        <authorList>
            <person name="Yuan Y."/>
        </authorList>
    </citation>
    <scope>NUCLEOTIDE SEQUENCE</scope>
    <source>
        <strain evidence="3">ZSDZ65</strain>
    </source>
</reference>
<dbReference type="GO" id="GO:0003824">
    <property type="term" value="F:catalytic activity"/>
    <property type="evidence" value="ECO:0007669"/>
    <property type="project" value="InterPro"/>
</dbReference>
<dbReference type="InterPro" id="IPR036265">
    <property type="entry name" value="HIT-like_sf"/>
</dbReference>
<comment type="caution">
    <text evidence="3">The sequence shown here is derived from an EMBL/GenBank/DDBJ whole genome shotgun (WGS) entry which is preliminary data.</text>
</comment>
<dbReference type="InterPro" id="IPR026026">
    <property type="entry name" value="HIT_Hint"/>
</dbReference>
<gene>
    <name evidence="3" type="ORF">MD535_15085</name>
</gene>
<dbReference type="PROSITE" id="PS51084">
    <property type="entry name" value="HIT_2"/>
    <property type="match status" value="1"/>
</dbReference>
<comment type="caution">
    <text evidence="1">Lacks conserved residue(s) required for the propagation of feature annotation.</text>
</comment>
<evidence type="ECO:0000313" key="4">
    <source>
        <dbReference type="Proteomes" id="UP001155587"/>
    </source>
</evidence>
<dbReference type="InterPro" id="IPR011146">
    <property type="entry name" value="HIT-like"/>
</dbReference>
<dbReference type="SUPFAM" id="SSF54197">
    <property type="entry name" value="HIT-like"/>
    <property type="match status" value="1"/>
</dbReference>
<dbReference type="EMBL" id="JAKRRY010000020">
    <property type="protein sequence ID" value="MCW8347330.1"/>
    <property type="molecule type" value="Genomic_DNA"/>
</dbReference>
<dbReference type="Gene3D" id="3.30.428.10">
    <property type="entry name" value="HIT-like"/>
    <property type="match status" value="1"/>
</dbReference>
<feature type="domain" description="HIT" evidence="2">
    <location>
        <begin position="2"/>
        <end position="104"/>
    </location>
</feature>
<dbReference type="AlphaFoldDB" id="A0A9X3HX42"/>
<organism evidence="3 4">
    <name type="scientific">Vibrio qingdaonensis</name>
    <dbReference type="NCBI Taxonomy" id="2829491"/>
    <lineage>
        <taxon>Bacteria</taxon>
        <taxon>Pseudomonadati</taxon>
        <taxon>Pseudomonadota</taxon>
        <taxon>Gammaproteobacteria</taxon>
        <taxon>Vibrionales</taxon>
        <taxon>Vibrionaceae</taxon>
        <taxon>Vibrio</taxon>
    </lineage>
</organism>
<evidence type="ECO:0000313" key="3">
    <source>
        <dbReference type="EMBL" id="MCW8347330.1"/>
    </source>
</evidence>
<evidence type="ECO:0000259" key="2">
    <source>
        <dbReference type="PROSITE" id="PS51084"/>
    </source>
</evidence>
<evidence type="ECO:0000256" key="1">
    <source>
        <dbReference type="PROSITE-ProRule" id="PRU00464"/>
    </source>
</evidence>
<dbReference type="Proteomes" id="UP001155587">
    <property type="component" value="Unassembled WGS sequence"/>
</dbReference>
<dbReference type="Pfam" id="PF01230">
    <property type="entry name" value="HIT"/>
    <property type="match status" value="1"/>
</dbReference>